<sequence length="52" mass="5937">MTWNAVRSAYKNELRLRTIQPVKNIHVLVLIAISTAHHHTMMSAEIITPLTD</sequence>
<evidence type="ECO:0000313" key="1">
    <source>
        <dbReference type="EMBL" id="KCZ62772.1"/>
    </source>
</evidence>
<dbReference type="EMBL" id="AWFH01000008">
    <property type="protein sequence ID" value="KCZ62772.1"/>
    <property type="molecule type" value="Genomic_DNA"/>
</dbReference>
<reference evidence="1 2" key="1">
    <citation type="journal article" date="2014" name="Antonie Van Leeuwenhoek">
        <title>Hyphomonas beringensis sp. nov. and Hyphomonas chukchiensis sp. nov., isolated from surface seawater of the Bering Sea and Chukchi Sea.</title>
        <authorList>
            <person name="Li C."/>
            <person name="Lai Q."/>
            <person name="Li G."/>
            <person name="Dong C."/>
            <person name="Wang J."/>
            <person name="Liao Y."/>
            <person name="Shao Z."/>
        </authorList>
    </citation>
    <scope>NUCLEOTIDE SEQUENCE [LARGE SCALE GENOMIC DNA]</scope>
    <source>
        <strain evidence="1 2">22II1-22F38</strain>
    </source>
</reference>
<keyword evidence="2" id="KW-1185">Reference proteome</keyword>
<comment type="caution">
    <text evidence="1">The sequence shown here is derived from an EMBL/GenBank/DDBJ whole genome shotgun (WGS) entry which is preliminary data.</text>
</comment>
<organism evidence="1 2">
    <name type="scientific">Hyphomonas atlantica</name>
    <dbReference type="NCBI Taxonomy" id="1280948"/>
    <lineage>
        <taxon>Bacteria</taxon>
        <taxon>Pseudomonadati</taxon>
        <taxon>Pseudomonadota</taxon>
        <taxon>Alphaproteobacteria</taxon>
        <taxon>Hyphomonadales</taxon>
        <taxon>Hyphomonadaceae</taxon>
        <taxon>Hyphomonas</taxon>
    </lineage>
</organism>
<dbReference type="Proteomes" id="UP000024547">
    <property type="component" value="Unassembled WGS sequence"/>
</dbReference>
<evidence type="ECO:0000313" key="2">
    <source>
        <dbReference type="Proteomes" id="UP000024547"/>
    </source>
</evidence>
<dbReference type="AlphaFoldDB" id="A0A059E5E6"/>
<gene>
    <name evidence="1" type="ORF">HY36_15505</name>
</gene>
<name>A0A059E5E6_9PROT</name>
<protein>
    <submittedName>
        <fullName evidence="1">Uncharacterized protein</fullName>
    </submittedName>
</protein>
<proteinExistence type="predicted"/>
<accession>A0A059E5E6</accession>